<dbReference type="Gene3D" id="2.40.160.60">
    <property type="entry name" value="Outer membrane protein transport protein (OMPP1/FadL/TodX)"/>
    <property type="match status" value="1"/>
</dbReference>
<dbReference type="Pfam" id="PF03349">
    <property type="entry name" value="Toluene_X"/>
    <property type="match status" value="1"/>
</dbReference>
<keyword evidence="6" id="KW-0472">Membrane</keyword>
<keyword evidence="4" id="KW-0812">Transmembrane</keyword>
<accession>A0A370DD48</accession>
<comment type="similarity">
    <text evidence="2">Belongs to the OmpP1/FadL family.</text>
</comment>
<dbReference type="PANTHER" id="PTHR35093">
    <property type="entry name" value="OUTER MEMBRANE PROTEIN NMB0088-RELATED"/>
    <property type="match status" value="1"/>
</dbReference>
<evidence type="ECO:0000256" key="2">
    <source>
        <dbReference type="ARBA" id="ARBA00008163"/>
    </source>
</evidence>
<evidence type="ECO:0000256" key="1">
    <source>
        <dbReference type="ARBA" id="ARBA00004571"/>
    </source>
</evidence>
<dbReference type="SUPFAM" id="SSF56935">
    <property type="entry name" value="Porins"/>
    <property type="match status" value="1"/>
</dbReference>
<gene>
    <name evidence="8" type="ORF">DIZ80_09445</name>
</gene>
<sequence>MIKIQFNKVFLTISLLFVCLDSHATYIIINNYNRTPIGEAGGMQGGAYVARVQDASATWYNPAGLGSVQRNSISGNASLNEYNKSEVGTNDSVSSISATANFVGGVVRLGKGATMGWSIVVPTSFSYSGQQSINDLYNIKKNPGDPLDIREHLDVQLFSDYSNSAKFEIFSPGISFGFTAQPNLRYGFGIRAYSVDLHIQENAVTYQPAAGGVPFYNSVLNTRYDASAWLLGYELGLQWDISSKMTLGLMMRSATSSLTDTASDDGFVFTELDEDSIGLDDIPDSRFSDFTHTLNPNTDFNYKLPLSISLGLAWKEADYELELDINYYDAISPYQMLGGAESRNVQQSHLAIYNDEIFTLDGAQYETGSVVNIALGSRIRVAEDKYFNMGLFLDNAPGGLRNEVFNQMDFIGLTTGMTHVSKTASISYGLYYSQGDNPADAFNDPVTGEGINLKSELKTLSFMLATSIYF</sequence>
<proteinExistence type="inferred from homology"/>
<reference evidence="8 9" key="1">
    <citation type="journal article" date="2018" name="ISME J.">
        <title>Endosymbiont genomes yield clues of tubeworm success.</title>
        <authorList>
            <person name="Li Y."/>
            <person name="Liles M.R."/>
            <person name="Halanych K.M."/>
        </authorList>
    </citation>
    <scope>NUCLEOTIDE SEQUENCE [LARGE SCALE GENOMIC DNA]</scope>
    <source>
        <strain evidence="8">A1464</strain>
    </source>
</reference>
<name>A0A370DD48_9GAMM</name>
<evidence type="ECO:0008006" key="10">
    <source>
        <dbReference type="Google" id="ProtNLM"/>
    </source>
</evidence>
<comment type="subcellular location">
    <subcellularLocation>
        <location evidence="1">Cell outer membrane</location>
        <topology evidence="1">Multi-pass membrane protein</topology>
    </subcellularLocation>
</comment>
<dbReference type="GO" id="GO:0009279">
    <property type="term" value="C:cell outer membrane"/>
    <property type="evidence" value="ECO:0007669"/>
    <property type="project" value="UniProtKB-SubCell"/>
</dbReference>
<keyword evidence="3" id="KW-1134">Transmembrane beta strand</keyword>
<evidence type="ECO:0000256" key="3">
    <source>
        <dbReference type="ARBA" id="ARBA00022452"/>
    </source>
</evidence>
<evidence type="ECO:0000313" key="9">
    <source>
        <dbReference type="Proteomes" id="UP000254266"/>
    </source>
</evidence>
<keyword evidence="5" id="KW-0732">Signal</keyword>
<evidence type="ECO:0000256" key="5">
    <source>
        <dbReference type="ARBA" id="ARBA00022729"/>
    </source>
</evidence>
<comment type="caution">
    <text evidence="8">The sequence shown here is derived from an EMBL/GenBank/DDBJ whole genome shotgun (WGS) entry which is preliminary data.</text>
</comment>
<evidence type="ECO:0000256" key="4">
    <source>
        <dbReference type="ARBA" id="ARBA00022692"/>
    </source>
</evidence>
<organism evidence="8 9">
    <name type="scientific">endosymbiont of Galathealinum brachiosum</name>
    <dbReference type="NCBI Taxonomy" id="2200906"/>
    <lineage>
        <taxon>Bacteria</taxon>
        <taxon>Pseudomonadati</taxon>
        <taxon>Pseudomonadota</taxon>
        <taxon>Gammaproteobacteria</taxon>
        <taxon>sulfur-oxidizing symbionts</taxon>
    </lineage>
</organism>
<dbReference type="AlphaFoldDB" id="A0A370DD48"/>
<dbReference type="GO" id="GO:0015483">
    <property type="term" value="F:long-chain fatty acid transporting porin activity"/>
    <property type="evidence" value="ECO:0007669"/>
    <property type="project" value="TreeGrafter"/>
</dbReference>
<dbReference type="Proteomes" id="UP000254266">
    <property type="component" value="Unassembled WGS sequence"/>
</dbReference>
<dbReference type="PANTHER" id="PTHR35093:SF8">
    <property type="entry name" value="OUTER MEMBRANE PROTEIN NMB0088-RELATED"/>
    <property type="match status" value="1"/>
</dbReference>
<dbReference type="EMBL" id="QFXC01000011">
    <property type="protein sequence ID" value="RDH82500.1"/>
    <property type="molecule type" value="Genomic_DNA"/>
</dbReference>
<keyword evidence="7" id="KW-0998">Cell outer membrane</keyword>
<keyword evidence="9" id="KW-1185">Reference proteome</keyword>
<evidence type="ECO:0000256" key="6">
    <source>
        <dbReference type="ARBA" id="ARBA00023136"/>
    </source>
</evidence>
<dbReference type="InterPro" id="IPR005017">
    <property type="entry name" value="OMPP1/FadL/TodX"/>
</dbReference>
<evidence type="ECO:0000256" key="7">
    <source>
        <dbReference type="ARBA" id="ARBA00023237"/>
    </source>
</evidence>
<protein>
    <recommendedName>
        <fullName evidence="10">Aromatic hydrocarbon degradation protein</fullName>
    </recommendedName>
</protein>
<evidence type="ECO:0000313" key="8">
    <source>
        <dbReference type="EMBL" id="RDH82500.1"/>
    </source>
</evidence>